<comment type="caution">
    <text evidence="1">The sequence shown here is derived from an EMBL/GenBank/DDBJ whole genome shotgun (WGS) entry which is preliminary data.</text>
</comment>
<accession>A0A094LPK8</accession>
<dbReference type="GO" id="GO:0003677">
    <property type="term" value="F:DNA binding"/>
    <property type="evidence" value="ECO:0007669"/>
    <property type="project" value="InterPro"/>
</dbReference>
<evidence type="ECO:0000313" key="2">
    <source>
        <dbReference type="Proteomes" id="UP000029264"/>
    </source>
</evidence>
<keyword evidence="2" id="KW-1185">Reference proteome</keyword>
<proteinExistence type="predicted"/>
<dbReference type="InterPro" id="IPR010982">
    <property type="entry name" value="Lambda_DNA-bd_dom_sf"/>
</dbReference>
<dbReference type="STRING" id="1515746.HR45_12725"/>
<sequence length="110" mass="12139">MSNDVLKNIESLESQLLDSLKQLNEVKSELNRSLYKAKYQSLYEISNTAELGKLLSEFRAKERIEVSDIALHSDASRGTITRVLDDPKGTSIATVISVVEALGGKLCIVK</sequence>
<dbReference type="Proteomes" id="UP000029264">
    <property type="component" value="Unassembled WGS sequence"/>
</dbReference>
<protein>
    <submittedName>
        <fullName evidence="1">Uncharacterized protein</fullName>
    </submittedName>
</protein>
<dbReference type="RefSeq" id="WP_037443387.1">
    <property type="nucleotide sequence ID" value="NZ_JPEO01000009.1"/>
</dbReference>
<organism evidence="1 2">
    <name type="scientific">Shewanella mangrovi</name>
    <dbReference type="NCBI Taxonomy" id="1515746"/>
    <lineage>
        <taxon>Bacteria</taxon>
        <taxon>Pseudomonadati</taxon>
        <taxon>Pseudomonadota</taxon>
        <taxon>Gammaproteobacteria</taxon>
        <taxon>Alteromonadales</taxon>
        <taxon>Shewanellaceae</taxon>
        <taxon>Shewanella</taxon>
    </lineage>
</organism>
<gene>
    <name evidence="1" type="ORF">HR45_12725</name>
</gene>
<dbReference type="EMBL" id="JPEO01000009">
    <property type="protein sequence ID" value="KFZ37093.1"/>
    <property type="molecule type" value="Genomic_DNA"/>
</dbReference>
<dbReference type="SUPFAM" id="SSF47413">
    <property type="entry name" value="lambda repressor-like DNA-binding domains"/>
    <property type="match status" value="1"/>
</dbReference>
<evidence type="ECO:0000313" key="1">
    <source>
        <dbReference type="EMBL" id="KFZ37093.1"/>
    </source>
</evidence>
<dbReference type="AlphaFoldDB" id="A0A094LPK8"/>
<name>A0A094LPK8_9GAMM</name>
<reference evidence="1 2" key="1">
    <citation type="submission" date="2014-06" db="EMBL/GenBank/DDBJ databases">
        <title>Shewanella sp. YQH10.</title>
        <authorList>
            <person name="Liu Y."/>
            <person name="Zeng R."/>
        </authorList>
    </citation>
    <scope>NUCLEOTIDE SEQUENCE [LARGE SCALE GENOMIC DNA]</scope>
    <source>
        <strain evidence="1 2">YQH10</strain>
    </source>
</reference>